<feature type="domain" description="EF-hand" evidence="6">
    <location>
        <begin position="97"/>
        <end position="132"/>
    </location>
</feature>
<comment type="caution">
    <text evidence="8">The sequence shown here is derived from an EMBL/GenBank/DDBJ whole genome shotgun (WGS) entry which is preliminary data.</text>
</comment>
<evidence type="ECO:0000256" key="4">
    <source>
        <dbReference type="ARBA" id="ARBA00022737"/>
    </source>
</evidence>
<dbReference type="Proteomes" id="UP001642409">
    <property type="component" value="Unassembled WGS sequence"/>
</dbReference>
<evidence type="ECO:0000313" key="7">
    <source>
        <dbReference type="EMBL" id="CAI9914514.1"/>
    </source>
</evidence>
<dbReference type="GO" id="GO:0005509">
    <property type="term" value="F:calcium ion binding"/>
    <property type="evidence" value="ECO:0007669"/>
    <property type="project" value="InterPro"/>
</dbReference>
<evidence type="ECO:0000313" key="8">
    <source>
        <dbReference type="EMBL" id="CAI9926055.1"/>
    </source>
</evidence>
<organism evidence="8">
    <name type="scientific">Hexamita inflata</name>
    <dbReference type="NCBI Taxonomy" id="28002"/>
    <lineage>
        <taxon>Eukaryota</taxon>
        <taxon>Metamonada</taxon>
        <taxon>Diplomonadida</taxon>
        <taxon>Hexamitidae</taxon>
        <taxon>Hexamitinae</taxon>
        <taxon>Hexamita</taxon>
    </lineage>
</organism>
<evidence type="ECO:0000256" key="3">
    <source>
        <dbReference type="ARBA" id="ARBA00022723"/>
    </source>
</evidence>
<feature type="domain" description="EF-hand" evidence="6">
    <location>
        <begin position="25"/>
        <end position="60"/>
    </location>
</feature>
<dbReference type="PANTHER" id="PTHR46212:SF3">
    <property type="entry name" value="GH27120P"/>
    <property type="match status" value="1"/>
</dbReference>
<dbReference type="EMBL" id="CAXDID020000363">
    <property type="protein sequence ID" value="CAL6082346.1"/>
    <property type="molecule type" value="Genomic_DNA"/>
</dbReference>
<sequence>MGCTTDLPQPPEQAIVIDQYNIKHCSEQYIKDFFTAADNDKNGTVDIHELVVALNYLGIDADTADIAAVILTADVDNNGNLDYDEFRQFIYCFMNGKTHSLVQTLFFICDSNQSGTIERDELFAIFRKMGLDVDQKKTEQLLEMFGDGISLTYNQYIQMFEKLEK</sequence>
<reference evidence="9 11" key="2">
    <citation type="submission" date="2024-07" db="EMBL/GenBank/DDBJ databases">
        <authorList>
            <person name="Akdeniz Z."/>
        </authorList>
    </citation>
    <scope>NUCLEOTIDE SEQUENCE [LARGE SCALE GENOMIC DNA]</scope>
</reference>
<accession>A0AA86NVY4</accession>
<proteinExistence type="predicted"/>
<protein>
    <submittedName>
        <fullName evidence="8">EF hand domain-containing protein</fullName>
    </submittedName>
    <submittedName>
        <fullName evidence="9">EF_hand domain-containing protein</fullName>
    </submittedName>
</protein>
<dbReference type="Gene3D" id="1.10.238.10">
    <property type="entry name" value="EF-hand"/>
    <property type="match status" value="2"/>
</dbReference>
<dbReference type="AlphaFoldDB" id="A0AA86NVY4"/>
<keyword evidence="4" id="KW-0677">Repeat</keyword>
<keyword evidence="2" id="KW-0963">Cytoplasm</keyword>
<feature type="domain" description="EF-hand" evidence="6">
    <location>
        <begin position="61"/>
        <end position="96"/>
    </location>
</feature>
<dbReference type="PROSITE" id="PS50222">
    <property type="entry name" value="EF_HAND_2"/>
    <property type="match status" value="3"/>
</dbReference>
<dbReference type="InterPro" id="IPR002048">
    <property type="entry name" value="EF_hand_dom"/>
</dbReference>
<dbReference type="EMBL" id="CATOUU010000356">
    <property type="protein sequence ID" value="CAI9926055.1"/>
    <property type="molecule type" value="Genomic_DNA"/>
</dbReference>
<evidence type="ECO:0000259" key="6">
    <source>
        <dbReference type="PROSITE" id="PS50222"/>
    </source>
</evidence>
<evidence type="ECO:0000313" key="9">
    <source>
        <dbReference type="EMBL" id="CAL6082346.1"/>
    </source>
</evidence>
<dbReference type="EMBL" id="CATOUU010000051">
    <property type="protein sequence ID" value="CAI9914514.1"/>
    <property type="molecule type" value="Genomic_DNA"/>
</dbReference>
<keyword evidence="3" id="KW-0479">Metal-binding</keyword>
<dbReference type="InterPro" id="IPR051426">
    <property type="entry name" value="Peflin/Sorcin_CaBP"/>
</dbReference>
<dbReference type="InterPro" id="IPR018247">
    <property type="entry name" value="EF_Hand_1_Ca_BS"/>
</dbReference>
<evidence type="ECO:0000256" key="2">
    <source>
        <dbReference type="ARBA" id="ARBA00022490"/>
    </source>
</evidence>
<reference evidence="8" key="1">
    <citation type="submission" date="2023-06" db="EMBL/GenBank/DDBJ databases">
        <authorList>
            <person name="Kurt Z."/>
        </authorList>
    </citation>
    <scope>NUCLEOTIDE SEQUENCE</scope>
</reference>
<dbReference type="EMBL" id="CAXDID020000638">
    <property type="protein sequence ID" value="CAL6107630.1"/>
    <property type="molecule type" value="Genomic_DNA"/>
</dbReference>
<dbReference type="PROSITE" id="PS00018">
    <property type="entry name" value="EF_HAND_1"/>
    <property type="match status" value="3"/>
</dbReference>
<gene>
    <name evidence="8" type="ORF">HINF_LOCUS13700</name>
    <name evidence="7" type="ORF">HINF_LOCUS2159</name>
    <name evidence="9" type="ORF">HINF_LOCUS61138</name>
    <name evidence="10" type="ORF">HINF_LOCUS74583</name>
</gene>
<comment type="subcellular location">
    <subcellularLocation>
        <location evidence="1">Cytoplasm</location>
    </subcellularLocation>
</comment>
<dbReference type="GO" id="GO:0048306">
    <property type="term" value="F:calcium-dependent protein binding"/>
    <property type="evidence" value="ECO:0007669"/>
    <property type="project" value="UniProtKB-ARBA"/>
</dbReference>
<evidence type="ECO:0000313" key="11">
    <source>
        <dbReference type="Proteomes" id="UP001642409"/>
    </source>
</evidence>
<dbReference type="PANTHER" id="PTHR46212">
    <property type="entry name" value="PEFLIN"/>
    <property type="match status" value="1"/>
</dbReference>
<evidence type="ECO:0000256" key="1">
    <source>
        <dbReference type="ARBA" id="ARBA00004496"/>
    </source>
</evidence>
<dbReference type="SMART" id="SM00054">
    <property type="entry name" value="EFh"/>
    <property type="match status" value="3"/>
</dbReference>
<keyword evidence="11" id="KW-1185">Reference proteome</keyword>
<dbReference type="GO" id="GO:0005737">
    <property type="term" value="C:cytoplasm"/>
    <property type="evidence" value="ECO:0007669"/>
    <property type="project" value="UniProtKB-SubCell"/>
</dbReference>
<name>A0AA86NVY4_9EUKA</name>
<evidence type="ECO:0000256" key="5">
    <source>
        <dbReference type="ARBA" id="ARBA00022837"/>
    </source>
</evidence>
<dbReference type="Pfam" id="PF13499">
    <property type="entry name" value="EF-hand_7"/>
    <property type="match status" value="1"/>
</dbReference>
<dbReference type="InterPro" id="IPR011992">
    <property type="entry name" value="EF-hand-dom_pair"/>
</dbReference>
<keyword evidence="5" id="KW-0106">Calcium</keyword>
<dbReference type="SUPFAM" id="SSF47473">
    <property type="entry name" value="EF-hand"/>
    <property type="match status" value="1"/>
</dbReference>
<evidence type="ECO:0000313" key="10">
    <source>
        <dbReference type="EMBL" id="CAL6107630.1"/>
    </source>
</evidence>